<dbReference type="AlphaFoldDB" id="A0A1V0AF38"/>
<dbReference type="Gene3D" id="3.90.1200.10">
    <property type="match status" value="1"/>
</dbReference>
<dbReference type="InterPro" id="IPR011009">
    <property type="entry name" value="Kinase-like_dom_sf"/>
</dbReference>
<name>A0A1V0AF38_9ACTN</name>
<dbReference type="KEGG" id="noa:BKM31_51715"/>
<dbReference type="RefSeq" id="WP_080045215.1">
    <property type="nucleotide sequence ID" value="NZ_CP017717.1"/>
</dbReference>
<dbReference type="Proteomes" id="UP000190797">
    <property type="component" value="Chromosome"/>
</dbReference>
<evidence type="ECO:0000313" key="2">
    <source>
        <dbReference type="EMBL" id="AQZ68827.1"/>
    </source>
</evidence>
<dbReference type="EMBL" id="CP017717">
    <property type="protein sequence ID" value="AQZ68827.1"/>
    <property type="molecule type" value="Genomic_DNA"/>
</dbReference>
<dbReference type="OrthoDB" id="9797603at2"/>
<protein>
    <recommendedName>
        <fullName evidence="1">Aminoglycoside phosphotransferase domain-containing protein</fullName>
    </recommendedName>
</protein>
<accession>A0A1V0AF38</accession>
<evidence type="ECO:0000259" key="1">
    <source>
        <dbReference type="Pfam" id="PF01636"/>
    </source>
</evidence>
<evidence type="ECO:0000313" key="3">
    <source>
        <dbReference type="Proteomes" id="UP000190797"/>
    </source>
</evidence>
<organism evidence="2 3">
    <name type="scientific">[Actinomadura] parvosata subsp. kistnae</name>
    <dbReference type="NCBI Taxonomy" id="1909395"/>
    <lineage>
        <taxon>Bacteria</taxon>
        <taxon>Bacillati</taxon>
        <taxon>Actinomycetota</taxon>
        <taxon>Actinomycetes</taxon>
        <taxon>Streptosporangiales</taxon>
        <taxon>Streptosporangiaceae</taxon>
        <taxon>Nonomuraea</taxon>
    </lineage>
</organism>
<dbReference type="InterPro" id="IPR002575">
    <property type="entry name" value="Aminoglycoside_PTrfase"/>
</dbReference>
<proteinExistence type="predicted"/>
<keyword evidence="3" id="KW-1185">Reference proteome</keyword>
<feature type="domain" description="Aminoglycoside phosphotransferase" evidence="1">
    <location>
        <begin position="6"/>
        <end position="110"/>
    </location>
</feature>
<gene>
    <name evidence="2" type="ORF">BKM31_51715</name>
</gene>
<dbReference type="Pfam" id="PF01636">
    <property type="entry name" value="APH"/>
    <property type="match status" value="1"/>
</dbReference>
<reference evidence="3" key="1">
    <citation type="journal article" date="2017" name="Med. Chem. Commun.">
        <title>Nonomuraea sp. ATCC 55076 harbours the largest actinomycete chromosome to date and the kistamicin biosynthetic gene cluster.</title>
        <authorList>
            <person name="Nazari B."/>
            <person name="Forneris C.C."/>
            <person name="Gibson M.I."/>
            <person name="Moon K."/>
            <person name="Schramma K.R."/>
            <person name="Seyedsayamdost M.R."/>
        </authorList>
    </citation>
    <scope>NUCLEOTIDE SEQUENCE [LARGE SCALE GENOMIC DNA]</scope>
    <source>
        <strain evidence="3">ATCC 55076</strain>
    </source>
</reference>
<dbReference type="STRING" id="1909395.BKM31_51715"/>
<dbReference type="SUPFAM" id="SSF56112">
    <property type="entry name" value="Protein kinase-like (PK-like)"/>
    <property type="match status" value="1"/>
</dbReference>
<sequence>MEIGELVGAGRSADVYAMGDGRVLRRYRVDIDARRELEIMAYVAAHGYPVPVVYPGESSATDLVMGRLSGPTLLHALLSGQAGAEEAGRIVTGLLLRLHEIPARVSRDPRDRIVHLDLHPDNVMLTPDGPVVIDWCNAREGRPELDRALSALIVAQVAVDGRNAWAQVARDIVAALVGELGEHLDPGAPLDAAKARRAADRGLTAYEVSLLDDAVTLIRHLHAS</sequence>